<dbReference type="RefSeq" id="WP_013961023.1">
    <property type="nucleotide sequence ID" value="NC_015730.1"/>
</dbReference>
<evidence type="ECO:0000313" key="2">
    <source>
        <dbReference type="EMBL" id="AEI93085.1"/>
    </source>
</evidence>
<dbReference type="Proteomes" id="UP000001353">
    <property type="component" value="Chromosome"/>
</dbReference>
<feature type="region of interest" description="Disordered" evidence="1">
    <location>
        <begin position="66"/>
        <end position="89"/>
    </location>
</feature>
<dbReference type="HOGENOM" id="CLU_854958_0_0_5"/>
<organism evidence="2 3">
    <name type="scientific">Roseobacter litoralis (strain ATCC 49566 / DSM 6996 / JCM 21268 / NBRC 15278 / OCh 149)</name>
    <dbReference type="NCBI Taxonomy" id="391595"/>
    <lineage>
        <taxon>Bacteria</taxon>
        <taxon>Pseudomonadati</taxon>
        <taxon>Pseudomonadota</taxon>
        <taxon>Alphaproteobacteria</taxon>
        <taxon>Rhodobacterales</taxon>
        <taxon>Roseobacteraceae</taxon>
        <taxon>Roseobacter</taxon>
    </lineage>
</organism>
<feature type="compositionally biased region" description="Basic and acidic residues" evidence="1">
    <location>
        <begin position="77"/>
        <end position="89"/>
    </location>
</feature>
<evidence type="ECO:0000256" key="1">
    <source>
        <dbReference type="SAM" id="MobiDB-lite"/>
    </source>
</evidence>
<accession>F7ZB92</accession>
<proteinExistence type="predicted"/>
<keyword evidence="3" id="KW-1185">Reference proteome</keyword>
<gene>
    <name evidence="2" type="ordered locus">RLO149_c010780</name>
</gene>
<sequence>MTALQEPGALKQQFKATLTLGAFIGEAKVVLAPDETQPETLVNEGLKRGIQVQMDMGDTQQLGAALRGADSATASKMNEERQKKQEKKAREARRLQALLDDLAAIDIQIAELVGQIDELNERIEAVDSLIDGLEEGSLSVEDALQHPEVIEALRKSGKTIDPNDPEAADALAAILATHGSSLRNERDGLQGQLDGLNRRRDDIVNDIKEIDNDLGLSLEDKRAKAAESSSEGWEQADVVSDVTQTVAVKADGFGFLEDFRNDEYSSDHNAEQSNAALDDLFGDDSALDFASDDFGKQFSAASPPVTTKDTELASNIDFKLNNGMG</sequence>
<dbReference type="AlphaFoldDB" id="F7ZB92"/>
<name>F7ZB92_ROSLO</name>
<protein>
    <submittedName>
        <fullName evidence="2">Uncharacterized protein</fullName>
    </submittedName>
</protein>
<evidence type="ECO:0000313" key="3">
    <source>
        <dbReference type="Proteomes" id="UP000001353"/>
    </source>
</evidence>
<dbReference type="EMBL" id="CP002623">
    <property type="protein sequence ID" value="AEI93085.1"/>
    <property type="molecule type" value="Genomic_DNA"/>
</dbReference>
<reference evidence="2 3" key="1">
    <citation type="journal article" date="2011" name="BMC Genomics">
        <title>Comparative genome analysis and genome-guided physiological analysis of Roseobacter litoralis.</title>
        <authorList>
            <person name="Kalhoefer D."/>
            <person name="Thole S."/>
            <person name="Voget S."/>
            <person name="Lehmann R."/>
            <person name="Liesegang H."/>
            <person name="Wollher A."/>
            <person name="Daniel R."/>
            <person name="Simon M."/>
            <person name="Brinkhoff T."/>
        </authorList>
    </citation>
    <scope>NUCLEOTIDE SEQUENCE [LARGE SCALE GENOMIC DNA]</scope>
    <source>
        <strain evidence="3">ATCC 49566 / DSM 6996 / JCM 21268 / NBRC 15278 / OCh 149</strain>
    </source>
</reference>
<dbReference type="KEGG" id="rli:RLO149_c010780"/>